<feature type="compositionally biased region" description="Basic and acidic residues" evidence="1">
    <location>
        <begin position="1088"/>
        <end position="1100"/>
    </location>
</feature>
<evidence type="ECO:0000313" key="4">
    <source>
        <dbReference type="Proteomes" id="UP000250043"/>
    </source>
</evidence>
<dbReference type="InterPro" id="IPR008936">
    <property type="entry name" value="Rho_GTPase_activation_prot"/>
</dbReference>
<feature type="region of interest" description="Disordered" evidence="1">
    <location>
        <begin position="1"/>
        <end position="94"/>
    </location>
</feature>
<feature type="compositionally biased region" description="Low complexity" evidence="1">
    <location>
        <begin position="892"/>
        <end position="917"/>
    </location>
</feature>
<dbReference type="OrthoDB" id="3362494at2759"/>
<name>A0A8E2ATR7_9APHY</name>
<evidence type="ECO:0000313" key="3">
    <source>
        <dbReference type="EMBL" id="OCH87839.1"/>
    </source>
</evidence>
<dbReference type="Gene3D" id="1.10.555.10">
    <property type="entry name" value="Rho GTPase activation protein"/>
    <property type="match status" value="1"/>
</dbReference>
<feature type="compositionally biased region" description="Polar residues" evidence="1">
    <location>
        <begin position="1101"/>
        <end position="1137"/>
    </location>
</feature>
<feature type="region of interest" description="Disordered" evidence="1">
    <location>
        <begin position="553"/>
        <end position="597"/>
    </location>
</feature>
<evidence type="ECO:0000256" key="1">
    <source>
        <dbReference type="SAM" id="MobiDB-lite"/>
    </source>
</evidence>
<dbReference type="Pfam" id="PF08101">
    <property type="entry name" value="Msb1-Mug8_dom"/>
    <property type="match status" value="1"/>
</dbReference>
<dbReference type="PANTHER" id="PTHR28093:SF1">
    <property type="entry name" value="MORPHOGENESIS-RELATED PROTEIN MSB1"/>
    <property type="match status" value="1"/>
</dbReference>
<sequence length="1137" mass="121530">MPSFLSKVLGRKKDEKETSRSGKRSSVASLLEGKFEAVSPSISPSATNFADSAPRSQEKEREKSKHQEKDTGFSLFRSRSRPVSPLPESPKTIPEVPRLTLNLPVPKEERSRALGVVFEADPDDRSTLPDAVIGERRLNPLEALLLVKACSTAIIEHGGLETLGVMHPHWYSASPDVQRRLISLFILSLAPKSPITTLSPTPTSPSLIFNTELEYTRSPHDLAAVLRWALRHVRLEGDSFGGTTDQWQWYRTFAEAERTSSYPPSAFSTLLVPKLPPAHLQLLVATLEIVSSLAAHSERNGISGSKLSKFLGIWLLTSRRSEEDDDWSSFYLRWERAGRMLEHLFLAQLRDEMVHKKMPLRLSELVASYPYGRADAAAEDELLPRPRPSTRRYDALYVRVESQLPDRTATKPKQHPLRLVIDALRAENTSKLGEHYSVWEALQKAASSSDAGEPGGYPALTRVFEDETTRIFSLVPAESSDDGAVGPSRQRSKSAPQDRRANGKATGNGHGEAVPPLPSSTTQPTSPKDWVDFSTTGFGDSALGKDFAKTLLDSDLEKTSPPSTTGRASKKPRLSPEPSRRSSVDAPRATPQSPERLPSTLAAANIVQLDEAFIDFWSDALLDPISSEWPNFAVCQLKPLPGVQLDGKPLSWLVLEQTFTHPPPPPSPEPQPTSPTSPRRNTTPGRRSSLKSNGSARRSSTFSAAKRRFNLFASPSQTFAGPEAKARKKVAKSPKVGEMGELLPEEPQTPASPASAEQRTGLGLSGVVTEPAPGGASNKTEAAEAKTTDLPPVPVVDAQVPTPATAPITSEPIMADEEPAGDRPTVAVPQEPAVPSDAPPALPEKDQAPEATTLPPAPESVVLTGETPGPQVALDTSEPAAFAEASAQVQGEAEVPPLEPEAAQAEAAESEPTQQAEFATALATAEPVSVPESTSVPTEDAAEVIPSQSTAPPEEPSAAEQEVATDATTDATAQGASIVPEAEAEAEAEKLDQQPVFTLGTSSTIPGPLSAEPATAQPIHTDVPPEVIQPEPYPQPETVEDIKDESDAGVGNGAPQGEAATPEVVSETLPHNAPEATAVSTLPAENGSTDKPHASVEEHTNGISHIDSSIPTSTEGHETSQIPAAQEQDAIQSPSDD</sequence>
<dbReference type="InterPro" id="IPR037508">
    <property type="entry name" value="Msb1/Mug8"/>
</dbReference>
<protein>
    <recommendedName>
        <fullName evidence="2">Meiotically up-regulated protein Msb1/Mug8 domain-containing protein</fullName>
    </recommendedName>
</protein>
<feature type="domain" description="Meiotically up-regulated protein Msb1/Mug8" evidence="2">
    <location>
        <begin position="246"/>
        <end position="371"/>
    </location>
</feature>
<dbReference type="PANTHER" id="PTHR28093">
    <property type="entry name" value="MORPHOGENESIS-RELATED PROTEIN MSB1"/>
    <property type="match status" value="1"/>
</dbReference>
<feature type="region of interest" description="Disordered" evidence="1">
    <location>
        <begin position="719"/>
        <end position="1137"/>
    </location>
</feature>
<evidence type="ECO:0000259" key="2">
    <source>
        <dbReference type="Pfam" id="PF08101"/>
    </source>
</evidence>
<reference evidence="3 4" key="1">
    <citation type="submission" date="2016-07" db="EMBL/GenBank/DDBJ databases">
        <title>Draft genome of the white-rot fungus Obba rivulosa 3A-2.</title>
        <authorList>
            <consortium name="DOE Joint Genome Institute"/>
            <person name="Miettinen O."/>
            <person name="Riley R."/>
            <person name="Acob R."/>
            <person name="Barry K."/>
            <person name="Cullen D."/>
            <person name="De Vries R."/>
            <person name="Hainaut M."/>
            <person name="Hatakka A."/>
            <person name="Henrissat B."/>
            <person name="Hilden K."/>
            <person name="Kuo R."/>
            <person name="Labutti K."/>
            <person name="Lipzen A."/>
            <person name="Makela M.R."/>
            <person name="Sandor L."/>
            <person name="Spatafora J.W."/>
            <person name="Grigoriev I.V."/>
            <person name="Hibbett D.S."/>
        </authorList>
    </citation>
    <scope>NUCLEOTIDE SEQUENCE [LARGE SCALE GENOMIC DNA]</scope>
    <source>
        <strain evidence="3 4">3A-2</strain>
    </source>
</reference>
<dbReference type="EMBL" id="KV722471">
    <property type="protein sequence ID" value="OCH87839.1"/>
    <property type="molecule type" value="Genomic_DNA"/>
</dbReference>
<dbReference type="InterPro" id="IPR012965">
    <property type="entry name" value="Msb1/Mug8_dom"/>
</dbReference>
<feature type="region of interest" description="Disordered" evidence="1">
    <location>
        <begin position="657"/>
        <end position="702"/>
    </location>
</feature>
<feature type="compositionally biased region" description="Polar residues" evidence="1">
    <location>
        <begin position="749"/>
        <end position="758"/>
    </location>
</feature>
<feature type="compositionally biased region" description="Basic and acidic residues" evidence="1">
    <location>
        <begin position="11"/>
        <end position="20"/>
    </location>
</feature>
<feature type="compositionally biased region" description="Polar residues" evidence="1">
    <location>
        <begin position="995"/>
        <end position="1005"/>
    </location>
</feature>
<gene>
    <name evidence="3" type="ORF">OBBRIDRAFT_129203</name>
</gene>
<dbReference type="Proteomes" id="UP000250043">
    <property type="component" value="Unassembled WGS sequence"/>
</dbReference>
<feature type="compositionally biased region" description="Basic and acidic residues" evidence="1">
    <location>
        <begin position="56"/>
        <end position="71"/>
    </location>
</feature>
<feature type="compositionally biased region" description="Pro residues" evidence="1">
    <location>
        <begin position="661"/>
        <end position="675"/>
    </location>
</feature>
<feature type="region of interest" description="Disordered" evidence="1">
    <location>
        <begin position="474"/>
        <end position="533"/>
    </location>
</feature>
<keyword evidence="4" id="KW-1185">Reference proteome</keyword>
<feature type="compositionally biased region" description="Low complexity" evidence="1">
    <location>
        <begin position="946"/>
        <end position="976"/>
    </location>
</feature>
<feature type="compositionally biased region" description="Low complexity" evidence="1">
    <location>
        <begin position="676"/>
        <end position="687"/>
    </location>
</feature>
<dbReference type="AlphaFoldDB" id="A0A8E2ATR7"/>
<accession>A0A8E2ATR7</accession>
<feature type="compositionally biased region" description="Polar residues" evidence="1">
    <location>
        <begin position="690"/>
        <end position="702"/>
    </location>
</feature>
<organism evidence="3 4">
    <name type="scientific">Obba rivulosa</name>
    <dbReference type="NCBI Taxonomy" id="1052685"/>
    <lineage>
        <taxon>Eukaryota</taxon>
        <taxon>Fungi</taxon>
        <taxon>Dikarya</taxon>
        <taxon>Basidiomycota</taxon>
        <taxon>Agaricomycotina</taxon>
        <taxon>Agaricomycetes</taxon>
        <taxon>Polyporales</taxon>
        <taxon>Gelatoporiaceae</taxon>
        <taxon>Obba</taxon>
    </lineage>
</organism>
<proteinExistence type="predicted"/>
<feature type="compositionally biased region" description="Polar residues" evidence="1">
    <location>
        <begin position="40"/>
        <end position="50"/>
    </location>
</feature>